<comment type="caution">
    <text evidence="3">The sequence shown here is derived from an EMBL/GenBank/DDBJ whole genome shotgun (WGS) entry which is preliminary data.</text>
</comment>
<organism evidence="3 4">
    <name type="scientific">Rhizophlyctis rosea</name>
    <dbReference type="NCBI Taxonomy" id="64517"/>
    <lineage>
        <taxon>Eukaryota</taxon>
        <taxon>Fungi</taxon>
        <taxon>Fungi incertae sedis</taxon>
        <taxon>Chytridiomycota</taxon>
        <taxon>Chytridiomycota incertae sedis</taxon>
        <taxon>Chytridiomycetes</taxon>
        <taxon>Rhizophlyctidales</taxon>
        <taxon>Rhizophlyctidaceae</taxon>
        <taxon>Rhizophlyctis</taxon>
    </lineage>
</organism>
<protein>
    <submittedName>
        <fullName evidence="3">Vacuolar protein sorting-associated protein ist1</fullName>
    </submittedName>
</protein>
<name>A0AAD5X0U5_9FUNG</name>
<feature type="compositionally biased region" description="Pro residues" evidence="2">
    <location>
        <begin position="200"/>
        <end position="212"/>
    </location>
</feature>
<dbReference type="PANTHER" id="PTHR12161">
    <property type="entry name" value="IST1 FAMILY MEMBER"/>
    <property type="match status" value="1"/>
</dbReference>
<dbReference type="InterPro" id="IPR005061">
    <property type="entry name" value="Ist1"/>
</dbReference>
<feature type="region of interest" description="Disordered" evidence="2">
    <location>
        <begin position="191"/>
        <end position="309"/>
    </location>
</feature>
<comment type="similarity">
    <text evidence="1">Belongs to the IST1 family.</text>
</comment>
<gene>
    <name evidence="3" type="primary">IST1</name>
    <name evidence="3" type="ORF">HK097_009819</name>
</gene>
<dbReference type="InterPro" id="IPR042277">
    <property type="entry name" value="IST1-like"/>
</dbReference>
<sequence>MTFNPNRTKVQLKLAINRLKLLQQKKNQFNQGARKEIATLLEKGKEESARVRVEHIIREDFNIEALEILELYSELLLARFGLLETMKHCDQAIAEAVNTIIYAAPRCEVKELNMVRDQLIMKFGKEFALAAMENQNDIVNSRIVHKLKVQTPDPVLVNQYLRTIAKAYNVQWDGDQSDLLIDSIPPSQDMASAGFGFLPPTSPGQSPVPQPYPQQQFPQQGFPQQGFPQQDFTQPPNAGVRPPPPQQYPQSHPQVPSPIFPDGAGGRGFDFPTPPGGQKAPFAGDVQPRPSATSDGIPGGTGSDIPDFDELTKRFEALKRKS</sequence>
<dbReference type="Proteomes" id="UP001212841">
    <property type="component" value="Unassembled WGS sequence"/>
</dbReference>
<feature type="compositionally biased region" description="Low complexity" evidence="2">
    <location>
        <begin position="213"/>
        <end position="236"/>
    </location>
</feature>
<dbReference type="Pfam" id="PF03398">
    <property type="entry name" value="Ist1"/>
    <property type="match status" value="1"/>
</dbReference>
<evidence type="ECO:0000313" key="4">
    <source>
        <dbReference type="Proteomes" id="UP001212841"/>
    </source>
</evidence>
<dbReference type="EMBL" id="JADGJD010000687">
    <property type="protein sequence ID" value="KAJ3049154.1"/>
    <property type="molecule type" value="Genomic_DNA"/>
</dbReference>
<accession>A0AAD5X0U5</accession>
<dbReference type="FunFam" id="1.20.1260.60:FF:000002">
    <property type="entry name" value="Vacuolar protein sorting-associated protein IST1"/>
    <property type="match status" value="1"/>
</dbReference>
<dbReference type="GO" id="GO:0015031">
    <property type="term" value="P:protein transport"/>
    <property type="evidence" value="ECO:0007669"/>
    <property type="project" value="InterPro"/>
</dbReference>
<evidence type="ECO:0000256" key="1">
    <source>
        <dbReference type="ARBA" id="ARBA00005536"/>
    </source>
</evidence>
<evidence type="ECO:0000313" key="3">
    <source>
        <dbReference type="EMBL" id="KAJ3049154.1"/>
    </source>
</evidence>
<dbReference type="AlphaFoldDB" id="A0AAD5X0U5"/>
<proteinExistence type="inferred from homology"/>
<keyword evidence="4" id="KW-1185">Reference proteome</keyword>
<dbReference type="Gene3D" id="1.20.1260.60">
    <property type="entry name" value="Vacuolar protein sorting-associated protein Ist1"/>
    <property type="match status" value="1"/>
</dbReference>
<evidence type="ECO:0000256" key="2">
    <source>
        <dbReference type="SAM" id="MobiDB-lite"/>
    </source>
</evidence>
<dbReference type="PANTHER" id="PTHR12161:SF5">
    <property type="entry name" value="IST1 HOMOLOG"/>
    <property type="match status" value="1"/>
</dbReference>
<reference evidence="3" key="1">
    <citation type="submission" date="2020-05" db="EMBL/GenBank/DDBJ databases">
        <title>Phylogenomic resolution of chytrid fungi.</title>
        <authorList>
            <person name="Stajich J.E."/>
            <person name="Amses K."/>
            <person name="Simmons R."/>
            <person name="Seto K."/>
            <person name="Myers J."/>
            <person name="Bonds A."/>
            <person name="Quandt C.A."/>
            <person name="Barry K."/>
            <person name="Liu P."/>
            <person name="Grigoriev I."/>
            <person name="Longcore J.E."/>
            <person name="James T.Y."/>
        </authorList>
    </citation>
    <scope>NUCLEOTIDE SEQUENCE</scope>
    <source>
        <strain evidence="3">JEL0318</strain>
    </source>
</reference>